<proteinExistence type="predicted"/>
<dbReference type="EMBL" id="CAKKNE010000006">
    <property type="protein sequence ID" value="CAH0380192.1"/>
    <property type="molecule type" value="Genomic_DNA"/>
</dbReference>
<protein>
    <submittedName>
        <fullName evidence="1">Uncharacterized protein</fullName>
    </submittedName>
</protein>
<feature type="non-terminal residue" evidence="1">
    <location>
        <position position="1"/>
    </location>
</feature>
<dbReference type="Proteomes" id="UP000789595">
    <property type="component" value="Unassembled WGS sequence"/>
</dbReference>
<evidence type="ECO:0000313" key="2">
    <source>
        <dbReference type="Proteomes" id="UP000789595"/>
    </source>
</evidence>
<gene>
    <name evidence="1" type="ORF">PECAL_6P18350</name>
</gene>
<reference evidence="1" key="1">
    <citation type="submission" date="2021-11" db="EMBL/GenBank/DDBJ databases">
        <authorList>
            <consortium name="Genoscope - CEA"/>
            <person name="William W."/>
        </authorList>
    </citation>
    <scope>NUCLEOTIDE SEQUENCE</scope>
</reference>
<evidence type="ECO:0000313" key="1">
    <source>
        <dbReference type="EMBL" id="CAH0380192.1"/>
    </source>
</evidence>
<name>A0A8J2X7M1_9STRA</name>
<comment type="caution">
    <text evidence="1">The sequence shown here is derived from an EMBL/GenBank/DDBJ whole genome shotgun (WGS) entry which is preliminary data.</text>
</comment>
<sequence length="112" mass="12996">SALAAWYLCFGRGVRYCWCRWLCVSLAPRRRRGTVRRRRRRRGVEACGPRRFRPAAATAQVFMARPTKRADAGDASAPSHDHMCVARARRRCVELEIFCSRQLSGGRRQKMW</sequence>
<organism evidence="1 2">
    <name type="scientific">Pelagomonas calceolata</name>
    <dbReference type="NCBI Taxonomy" id="35677"/>
    <lineage>
        <taxon>Eukaryota</taxon>
        <taxon>Sar</taxon>
        <taxon>Stramenopiles</taxon>
        <taxon>Ochrophyta</taxon>
        <taxon>Pelagophyceae</taxon>
        <taxon>Pelagomonadales</taxon>
        <taxon>Pelagomonadaceae</taxon>
        <taxon>Pelagomonas</taxon>
    </lineage>
</organism>
<accession>A0A8J2X7M1</accession>
<keyword evidence="2" id="KW-1185">Reference proteome</keyword>
<dbReference type="AlphaFoldDB" id="A0A8J2X7M1"/>